<accession>A0A0M3UFS6</accession>
<sequence>MHANRNQKKGQVVAIAYRIANAARKPLGKRPSLPAKFVGVLYRVFVEWVLGIEIPWRTQIGVPLRLYHGVGIVINDQSIIGNNVGIRQNVTIGNKGVAGPCPVIEDDVEIGAGAIILGGITIGAGAKIGAGAVVTKDVPPGFTAMGNPATMRAPE</sequence>
<organism evidence="4 5">
    <name type="scientific">Arthrobacter alpinus</name>
    <dbReference type="NCBI Taxonomy" id="656366"/>
    <lineage>
        <taxon>Bacteria</taxon>
        <taxon>Bacillati</taxon>
        <taxon>Actinomycetota</taxon>
        <taxon>Actinomycetes</taxon>
        <taxon>Micrococcales</taxon>
        <taxon>Micrococcaceae</taxon>
        <taxon>Arthrobacter</taxon>
    </lineage>
</organism>
<dbReference type="Proteomes" id="UP000062833">
    <property type="component" value="Chromosome"/>
</dbReference>
<keyword evidence="5" id="KW-1185">Reference proteome</keyword>
<dbReference type="EMBL" id="CP012677">
    <property type="protein sequence ID" value="ALE91529.1"/>
    <property type="molecule type" value="Genomic_DNA"/>
</dbReference>
<dbReference type="KEGG" id="aaq:AOC05_02860"/>
<dbReference type="AlphaFoldDB" id="A0A0M3UFS6"/>
<name>A0A0M3UFS6_9MICC</name>
<gene>
    <name evidence="4" type="ORF">AOC05_02860</name>
</gene>
<keyword evidence="2" id="KW-0808">Transferase</keyword>
<dbReference type="GO" id="GO:0009001">
    <property type="term" value="F:serine O-acetyltransferase activity"/>
    <property type="evidence" value="ECO:0007669"/>
    <property type="project" value="InterPro"/>
</dbReference>
<dbReference type="GO" id="GO:0006535">
    <property type="term" value="P:cysteine biosynthetic process from serine"/>
    <property type="evidence" value="ECO:0007669"/>
    <property type="project" value="InterPro"/>
</dbReference>
<evidence type="ECO:0000313" key="5">
    <source>
        <dbReference type="Proteomes" id="UP000062833"/>
    </source>
</evidence>
<dbReference type="InterPro" id="IPR001451">
    <property type="entry name" value="Hexapep"/>
</dbReference>
<protein>
    <recommendedName>
        <fullName evidence="1">Serine acetyltransferase</fullName>
    </recommendedName>
</protein>
<evidence type="ECO:0000313" key="4">
    <source>
        <dbReference type="EMBL" id="ALE91529.1"/>
    </source>
</evidence>
<dbReference type="PATRIC" id="fig|656366.3.peg.633"/>
<dbReference type="PANTHER" id="PTHR42811">
    <property type="entry name" value="SERINE ACETYLTRANSFERASE"/>
    <property type="match status" value="1"/>
</dbReference>
<evidence type="ECO:0000256" key="3">
    <source>
        <dbReference type="ARBA" id="ARBA00022737"/>
    </source>
</evidence>
<proteinExistence type="predicted"/>
<dbReference type="GO" id="GO:0005737">
    <property type="term" value="C:cytoplasm"/>
    <property type="evidence" value="ECO:0007669"/>
    <property type="project" value="InterPro"/>
</dbReference>
<dbReference type="Pfam" id="PF00132">
    <property type="entry name" value="Hexapep"/>
    <property type="match status" value="1"/>
</dbReference>
<dbReference type="OrthoDB" id="2643438at2"/>
<evidence type="ECO:0000256" key="2">
    <source>
        <dbReference type="ARBA" id="ARBA00022679"/>
    </source>
</evidence>
<dbReference type="InterPro" id="IPR011004">
    <property type="entry name" value="Trimer_LpxA-like_sf"/>
</dbReference>
<dbReference type="PROSITE" id="PS00101">
    <property type="entry name" value="HEXAPEP_TRANSFERASES"/>
    <property type="match status" value="1"/>
</dbReference>
<evidence type="ECO:0000256" key="1">
    <source>
        <dbReference type="ARBA" id="ARBA00018522"/>
    </source>
</evidence>
<dbReference type="InterPro" id="IPR005881">
    <property type="entry name" value="Ser_O-AcTrfase"/>
</dbReference>
<dbReference type="PIRSF" id="PIRSF000441">
    <property type="entry name" value="CysE"/>
    <property type="match status" value="1"/>
</dbReference>
<dbReference type="InterPro" id="IPR018357">
    <property type="entry name" value="Hexapep_transf_CS"/>
</dbReference>
<dbReference type="Gene3D" id="2.160.10.10">
    <property type="entry name" value="Hexapeptide repeat proteins"/>
    <property type="match status" value="1"/>
</dbReference>
<keyword evidence="3" id="KW-0677">Repeat</keyword>
<dbReference type="SUPFAM" id="SSF51161">
    <property type="entry name" value="Trimeric LpxA-like enzymes"/>
    <property type="match status" value="1"/>
</dbReference>
<reference evidence="5" key="1">
    <citation type="submission" date="2015-09" db="EMBL/GenBank/DDBJ databases">
        <title>Complete genome of Arthrobacter alpinus strain R3.8.</title>
        <authorList>
            <person name="See-Too W.S."/>
            <person name="Chan K.G."/>
        </authorList>
    </citation>
    <scope>NUCLEOTIDE SEQUENCE [LARGE SCALE GENOMIC DNA]</scope>
    <source>
        <strain evidence="5">R3.8</strain>
    </source>
</reference>
<dbReference type="RefSeq" id="WP_062005530.1">
    <property type="nucleotide sequence ID" value="NZ_CP012677.1"/>
</dbReference>